<dbReference type="EMBL" id="BAAAPE010000015">
    <property type="protein sequence ID" value="GAA2092560.1"/>
    <property type="molecule type" value="Genomic_DNA"/>
</dbReference>
<dbReference type="PRINTS" id="PR00364">
    <property type="entry name" value="DISEASERSIST"/>
</dbReference>
<dbReference type="PANTHER" id="PTHR47691">
    <property type="entry name" value="REGULATOR-RELATED"/>
    <property type="match status" value="1"/>
</dbReference>
<accession>A0ABN2WHJ6</accession>
<dbReference type="InterPro" id="IPR049945">
    <property type="entry name" value="AAA_22"/>
</dbReference>
<dbReference type="PRINTS" id="PR00038">
    <property type="entry name" value="HTHLUXR"/>
</dbReference>
<dbReference type="InterPro" id="IPR016032">
    <property type="entry name" value="Sig_transdc_resp-reg_C-effctor"/>
</dbReference>
<keyword evidence="3" id="KW-1185">Reference proteome</keyword>
<dbReference type="Proteomes" id="UP001500016">
    <property type="component" value="Unassembled WGS sequence"/>
</dbReference>
<dbReference type="InterPro" id="IPR036388">
    <property type="entry name" value="WH-like_DNA-bd_sf"/>
</dbReference>
<dbReference type="InterPro" id="IPR027417">
    <property type="entry name" value="P-loop_NTPase"/>
</dbReference>
<sequence>MAFGVIQRRTGELPMEVTGFVGRSAELRQLEGLLERARLVTVTGPGGVGKTRTALRAAARLRSRYAHGVCLVELTGLRDPELLTHTLSTCLGLPEQDSRDQLDVLVDHLREREILLVLDTCEHLVDACAMLADILLRETRAVTLLTTSRQPLDVPGEYTCPVPPLPVRDVDGAAGTGNAGAGAGGADAGDARGGGDAVELFEQRAAAVLPGFAVTGRNRADVVKLCRRLDGIPLALELAAVRLRAVPLGQLVDRLEDRFRLLTGGRRTALPRHQTLRTAIDWSYGLCDAQERLLWARLSVFAGSFDVAAAEEVCADAELPREEILETLIHLVDKSVVLREDDEEHGTRYRLLDTLREYGAERGELGPARLRHVERYAALAADFDARFLHDGQLARAHALRRDHADVRAALEYALALPGTATTAAALAGGLWGYWLATGRMTEGRYWQTRVLERFPAPCPERVRALSVRASLATFQRDLAAADADLSAAIELGPLDDVHAARAHAHLQLSLAAQHRFAEAATVAAEAERRMRALGDRTGLCVLYGTMAYGFQLAGEPAKCLAYCRLGHRILGERSGEHWLRGYLFFVSGMAHYARGAFEQSAEDVGRALRLKHELGDPAGTGYALSGLAWLAAADERYERTAWLQGAASARWISAGSRPRLTATMERYDQHVREVARAALGEERYALLRRRGADCPLEDTVAYALDEPRAASPRAAPRPRHAPADALTRREREVAALVSQGLSNRQIAERLVISKRTVDAHLEHILAKFGASSRTEIAARLAAEGH</sequence>
<dbReference type="CDD" id="cd06170">
    <property type="entry name" value="LuxR_C_like"/>
    <property type="match status" value="1"/>
</dbReference>
<dbReference type="PROSITE" id="PS50043">
    <property type="entry name" value="HTH_LUXR_2"/>
    <property type="match status" value="1"/>
</dbReference>
<evidence type="ECO:0000313" key="2">
    <source>
        <dbReference type="EMBL" id="GAA2092560.1"/>
    </source>
</evidence>
<dbReference type="Gene3D" id="3.40.50.300">
    <property type="entry name" value="P-loop containing nucleotide triphosphate hydrolases"/>
    <property type="match status" value="1"/>
</dbReference>
<dbReference type="Gene3D" id="1.10.10.10">
    <property type="entry name" value="Winged helix-like DNA-binding domain superfamily/Winged helix DNA-binding domain"/>
    <property type="match status" value="1"/>
</dbReference>
<dbReference type="PANTHER" id="PTHR47691:SF3">
    <property type="entry name" value="HTH-TYPE TRANSCRIPTIONAL REGULATOR RV0890C-RELATED"/>
    <property type="match status" value="1"/>
</dbReference>
<dbReference type="Pfam" id="PF25872">
    <property type="entry name" value="HTH_77"/>
    <property type="match status" value="1"/>
</dbReference>
<dbReference type="RefSeq" id="WP_344532421.1">
    <property type="nucleotide sequence ID" value="NZ_BAAAPE010000015.1"/>
</dbReference>
<gene>
    <name evidence="2" type="ORF">GCM10009801_59140</name>
</gene>
<dbReference type="SUPFAM" id="SSF48452">
    <property type="entry name" value="TPR-like"/>
    <property type="match status" value="1"/>
</dbReference>
<evidence type="ECO:0000313" key="3">
    <source>
        <dbReference type="Proteomes" id="UP001500016"/>
    </source>
</evidence>
<dbReference type="InterPro" id="IPR058852">
    <property type="entry name" value="HTH_77"/>
</dbReference>
<name>A0ABN2WHJ6_9ACTN</name>
<protein>
    <submittedName>
        <fullName evidence="2">LuxR C-terminal-related transcriptional regulator</fullName>
    </submittedName>
</protein>
<dbReference type="SMART" id="SM00421">
    <property type="entry name" value="HTH_LUXR"/>
    <property type="match status" value="1"/>
</dbReference>
<dbReference type="Pfam" id="PF00196">
    <property type="entry name" value="GerE"/>
    <property type="match status" value="1"/>
</dbReference>
<dbReference type="InterPro" id="IPR011990">
    <property type="entry name" value="TPR-like_helical_dom_sf"/>
</dbReference>
<dbReference type="InterPro" id="IPR000792">
    <property type="entry name" value="Tscrpt_reg_LuxR_C"/>
</dbReference>
<dbReference type="Gene3D" id="1.25.40.10">
    <property type="entry name" value="Tetratricopeptide repeat domain"/>
    <property type="match status" value="1"/>
</dbReference>
<organism evidence="2 3">
    <name type="scientific">Streptomyces albiaxialis</name>
    <dbReference type="NCBI Taxonomy" id="329523"/>
    <lineage>
        <taxon>Bacteria</taxon>
        <taxon>Bacillati</taxon>
        <taxon>Actinomycetota</taxon>
        <taxon>Actinomycetes</taxon>
        <taxon>Kitasatosporales</taxon>
        <taxon>Streptomycetaceae</taxon>
        <taxon>Streptomyces</taxon>
    </lineage>
</organism>
<dbReference type="SUPFAM" id="SSF52540">
    <property type="entry name" value="P-loop containing nucleoside triphosphate hydrolases"/>
    <property type="match status" value="1"/>
</dbReference>
<dbReference type="Pfam" id="PF13401">
    <property type="entry name" value="AAA_22"/>
    <property type="match status" value="1"/>
</dbReference>
<comment type="caution">
    <text evidence="2">The sequence shown here is derived from an EMBL/GenBank/DDBJ whole genome shotgun (WGS) entry which is preliminary data.</text>
</comment>
<dbReference type="SUPFAM" id="SSF46894">
    <property type="entry name" value="C-terminal effector domain of the bipartite response regulators"/>
    <property type="match status" value="1"/>
</dbReference>
<reference evidence="2 3" key="1">
    <citation type="journal article" date="2019" name="Int. J. Syst. Evol. Microbiol.">
        <title>The Global Catalogue of Microorganisms (GCM) 10K type strain sequencing project: providing services to taxonomists for standard genome sequencing and annotation.</title>
        <authorList>
            <consortium name="The Broad Institute Genomics Platform"/>
            <consortium name="The Broad Institute Genome Sequencing Center for Infectious Disease"/>
            <person name="Wu L."/>
            <person name="Ma J."/>
        </authorList>
    </citation>
    <scope>NUCLEOTIDE SEQUENCE [LARGE SCALE GENOMIC DNA]</scope>
    <source>
        <strain evidence="2 3">JCM 15478</strain>
    </source>
</reference>
<dbReference type="PROSITE" id="PS00622">
    <property type="entry name" value="HTH_LUXR_1"/>
    <property type="match status" value="1"/>
</dbReference>
<feature type="domain" description="HTH luxR-type" evidence="1">
    <location>
        <begin position="719"/>
        <end position="784"/>
    </location>
</feature>
<evidence type="ECO:0000259" key="1">
    <source>
        <dbReference type="PROSITE" id="PS50043"/>
    </source>
</evidence>
<proteinExistence type="predicted"/>